<comment type="caution">
    <text evidence="2">The sequence shown here is derived from an EMBL/GenBank/DDBJ whole genome shotgun (WGS) entry which is preliminary data.</text>
</comment>
<name>A0A3N4MHJ7_9BACT</name>
<evidence type="ECO:0000313" key="2">
    <source>
        <dbReference type="EMBL" id="RPD39109.1"/>
    </source>
</evidence>
<evidence type="ECO:0000313" key="3">
    <source>
        <dbReference type="Proteomes" id="UP000279089"/>
    </source>
</evidence>
<dbReference type="EMBL" id="RMBX01000012">
    <property type="protein sequence ID" value="RPD39109.1"/>
    <property type="molecule type" value="Genomic_DNA"/>
</dbReference>
<dbReference type="GO" id="GO:0003677">
    <property type="term" value="F:DNA binding"/>
    <property type="evidence" value="ECO:0007669"/>
    <property type="project" value="UniProtKB-KW"/>
</dbReference>
<protein>
    <submittedName>
        <fullName evidence="2">DNA-binding protein</fullName>
    </submittedName>
</protein>
<dbReference type="RefSeq" id="WP_120518260.1">
    <property type="nucleotide sequence ID" value="NZ_QXZY01000012.1"/>
</dbReference>
<dbReference type="Proteomes" id="UP000279089">
    <property type="component" value="Unassembled WGS sequence"/>
</dbReference>
<dbReference type="AlphaFoldDB" id="A0A3N4MHJ7"/>
<dbReference type="SUPFAM" id="SSF46955">
    <property type="entry name" value="Putative DNA-binding domain"/>
    <property type="match status" value="1"/>
</dbReference>
<proteinExistence type="predicted"/>
<organism evidence="2 3">
    <name type="scientific">Chitinophaga barathri</name>
    <dbReference type="NCBI Taxonomy" id="1647451"/>
    <lineage>
        <taxon>Bacteria</taxon>
        <taxon>Pseudomonadati</taxon>
        <taxon>Bacteroidota</taxon>
        <taxon>Chitinophagia</taxon>
        <taxon>Chitinophagales</taxon>
        <taxon>Chitinophagaceae</taxon>
        <taxon>Chitinophaga</taxon>
    </lineage>
</organism>
<reference evidence="3" key="1">
    <citation type="submission" date="2018-11" db="EMBL/GenBank/DDBJ databases">
        <title>Chitinophaga lutea sp.nov., isolate from arsenic contaminated soil.</title>
        <authorList>
            <person name="Zong Y."/>
        </authorList>
    </citation>
    <scope>NUCLEOTIDE SEQUENCE [LARGE SCALE GENOMIC DNA]</scope>
    <source>
        <strain evidence="3">YLT18</strain>
    </source>
</reference>
<gene>
    <name evidence="2" type="ORF">EG028_21075</name>
</gene>
<keyword evidence="3" id="KW-1185">Reference proteome</keyword>
<dbReference type="OrthoDB" id="1097811at2"/>
<keyword evidence="2" id="KW-0238">DNA-binding</keyword>
<feature type="domain" description="Helix-turn-helix" evidence="1">
    <location>
        <begin position="46"/>
        <end position="88"/>
    </location>
</feature>
<dbReference type="Pfam" id="PF12728">
    <property type="entry name" value="HTH_17"/>
    <property type="match status" value="1"/>
</dbReference>
<evidence type="ECO:0000259" key="1">
    <source>
        <dbReference type="Pfam" id="PF12728"/>
    </source>
</evidence>
<accession>A0A3N4MHJ7</accession>
<dbReference type="InterPro" id="IPR009061">
    <property type="entry name" value="DNA-bd_dom_put_sf"/>
</dbReference>
<sequence length="101" mass="11327">MIKGQILQVEQMSSNTLLNEVERLLDKKLAAIFDVQGTNEPDEFITRQDVADMFKITLPTVHAWMNAGILKPYKIANKTRFIRGEVIAAVTSVKKKGGSHE</sequence>
<dbReference type="InterPro" id="IPR041657">
    <property type="entry name" value="HTH_17"/>
</dbReference>